<dbReference type="OrthoDB" id="10058185at2759"/>
<feature type="transmembrane region" description="Helical" evidence="3">
    <location>
        <begin position="6"/>
        <end position="25"/>
    </location>
</feature>
<feature type="transmembrane region" description="Helical" evidence="3">
    <location>
        <begin position="77"/>
        <end position="95"/>
    </location>
</feature>
<sequence length="537" mass="59875">MPQLIWSLAFFIAAPSFLLVIYIKLNDRRLQALPSRIASLSERLTPESVRKRSNEFFSTAPAKEIKSKLPERTGRRYIVVGGGGFLGGWVVQQLLERGEHPENIRVLDLSPSPANRAVSEAIPSGLEYLKTDISDAQAVDDAFNRPWSRHSESTTVFHVAASIRFYEHHPMFLQRSVKVNVEGVRNVLEAAKRVGVDVFVYTSSGSVALKSTRMLLWPWESEPKDFVQVINDDTPLPKEHWDYFSNYSVSKAAGEKLVRATDGEVLGNGKRMRTGCIRPGNGVFGPRGDILLEAYLFRKANPTWIWNIMQSFCYVENCALAHLLYERCLIDLINQEGQRLPDIGGQAFCVADPGPPPTFGDANTLLETLTEGECHFIHLSPTLLFIISKLIEIYYINQHRFVSLPFVPTFLKSLVPAIKGDIINLQPPLFYLTNAHLIFDDSRARLSPEKGGLGYEGVWTTEEGLYRTWKEYDQGNKQPHRGAAPGIGFVGGGGRKNGKTTVDAALQAPATAAHVVKEGLEVPVTPVENDDWELTTE</sequence>
<evidence type="ECO:0000256" key="2">
    <source>
        <dbReference type="ARBA" id="ARBA00023445"/>
    </source>
</evidence>
<dbReference type="Gene3D" id="3.40.50.720">
    <property type="entry name" value="NAD(P)-binding Rossmann-like Domain"/>
    <property type="match status" value="1"/>
</dbReference>
<evidence type="ECO:0000313" key="6">
    <source>
        <dbReference type="Proteomes" id="UP000290288"/>
    </source>
</evidence>
<reference evidence="5 6" key="1">
    <citation type="submission" date="2019-01" db="EMBL/GenBank/DDBJ databases">
        <title>Draft genome sequence of Psathyrella aberdarensis IHI B618.</title>
        <authorList>
            <person name="Buettner E."/>
            <person name="Kellner H."/>
        </authorList>
    </citation>
    <scope>NUCLEOTIDE SEQUENCE [LARGE SCALE GENOMIC DNA]</scope>
    <source>
        <strain evidence="5 6">IHI B618</strain>
    </source>
</reference>
<comment type="caution">
    <text evidence="5">The sequence shown here is derived from an EMBL/GenBank/DDBJ whole genome shotgun (WGS) entry which is preliminary data.</text>
</comment>
<dbReference type="PANTHER" id="PTHR10366">
    <property type="entry name" value="NAD DEPENDENT EPIMERASE/DEHYDRATASE"/>
    <property type="match status" value="1"/>
</dbReference>
<dbReference type="GO" id="GO:0006696">
    <property type="term" value="P:ergosterol biosynthetic process"/>
    <property type="evidence" value="ECO:0007669"/>
    <property type="project" value="TreeGrafter"/>
</dbReference>
<gene>
    <name evidence="5" type="ORF">EST38_g8909</name>
</gene>
<comment type="similarity">
    <text evidence="2">Belongs to the NAD(P)-dependent epimerase/dehydratase family. Dihydroflavonol-4-reductase subfamily.</text>
</comment>
<keyword evidence="6" id="KW-1185">Reference proteome</keyword>
<keyword evidence="3" id="KW-1133">Transmembrane helix</keyword>
<dbReference type="STRING" id="2316362.A0A4Q2DC42"/>
<evidence type="ECO:0000256" key="3">
    <source>
        <dbReference type="SAM" id="Phobius"/>
    </source>
</evidence>
<keyword evidence="3" id="KW-0812">Transmembrane</keyword>
<proteinExistence type="inferred from homology"/>
<dbReference type="InterPro" id="IPR002225">
    <property type="entry name" value="3Beta_OHSteriod_DH/Estase"/>
</dbReference>
<evidence type="ECO:0000256" key="1">
    <source>
        <dbReference type="ARBA" id="ARBA00023002"/>
    </source>
</evidence>
<accession>A0A4Q2DC42</accession>
<evidence type="ECO:0000313" key="5">
    <source>
        <dbReference type="EMBL" id="RXW16949.1"/>
    </source>
</evidence>
<evidence type="ECO:0000259" key="4">
    <source>
        <dbReference type="Pfam" id="PF01073"/>
    </source>
</evidence>
<dbReference type="Pfam" id="PF01073">
    <property type="entry name" value="3Beta_HSD"/>
    <property type="match status" value="1"/>
</dbReference>
<dbReference type="PANTHER" id="PTHR10366:SF447">
    <property type="entry name" value="HYDROXYSTEROID DEHYDROGENASE_ISOMERASE FAMILY PROTEIN, PUTATIVE (AFU_ORTHOLOGUE AFUA_1G06450)-RELATED"/>
    <property type="match status" value="1"/>
</dbReference>
<dbReference type="GO" id="GO:0000252">
    <property type="term" value="F:3-beta-hydroxysteroid dehydrogenase [NAD(P)+]/C4-decarboxylase activity"/>
    <property type="evidence" value="ECO:0007669"/>
    <property type="project" value="TreeGrafter"/>
</dbReference>
<dbReference type="InterPro" id="IPR036291">
    <property type="entry name" value="NAD(P)-bd_dom_sf"/>
</dbReference>
<feature type="domain" description="3-beta hydroxysteroid dehydrogenase/isomerase" evidence="4">
    <location>
        <begin position="78"/>
        <end position="365"/>
    </location>
</feature>
<name>A0A4Q2DC42_9AGAR</name>
<dbReference type="GO" id="GO:0005783">
    <property type="term" value="C:endoplasmic reticulum"/>
    <property type="evidence" value="ECO:0007669"/>
    <property type="project" value="TreeGrafter"/>
</dbReference>
<dbReference type="InterPro" id="IPR050425">
    <property type="entry name" value="NAD(P)_dehydrat-like"/>
</dbReference>
<dbReference type="SUPFAM" id="SSF51735">
    <property type="entry name" value="NAD(P)-binding Rossmann-fold domains"/>
    <property type="match status" value="1"/>
</dbReference>
<dbReference type="AlphaFoldDB" id="A0A4Q2DC42"/>
<keyword evidence="3" id="KW-0472">Membrane</keyword>
<organism evidence="5 6">
    <name type="scientific">Candolleomyces aberdarensis</name>
    <dbReference type="NCBI Taxonomy" id="2316362"/>
    <lineage>
        <taxon>Eukaryota</taxon>
        <taxon>Fungi</taxon>
        <taxon>Dikarya</taxon>
        <taxon>Basidiomycota</taxon>
        <taxon>Agaricomycotina</taxon>
        <taxon>Agaricomycetes</taxon>
        <taxon>Agaricomycetidae</taxon>
        <taxon>Agaricales</taxon>
        <taxon>Agaricineae</taxon>
        <taxon>Psathyrellaceae</taxon>
        <taxon>Candolleomyces</taxon>
    </lineage>
</organism>
<keyword evidence="1" id="KW-0560">Oxidoreductase</keyword>
<protein>
    <recommendedName>
        <fullName evidence="4">3-beta hydroxysteroid dehydrogenase/isomerase domain-containing protein</fullName>
    </recommendedName>
</protein>
<dbReference type="EMBL" id="SDEE01000385">
    <property type="protein sequence ID" value="RXW16949.1"/>
    <property type="molecule type" value="Genomic_DNA"/>
</dbReference>
<dbReference type="Proteomes" id="UP000290288">
    <property type="component" value="Unassembled WGS sequence"/>
</dbReference>